<dbReference type="STRING" id="1838285.SCAL_001568"/>
<protein>
    <submittedName>
        <fullName evidence="2">Beta-galactosidase domain-containing protein</fullName>
    </submittedName>
</protein>
<evidence type="ECO:0000313" key="3">
    <source>
        <dbReference type="Proteomes" id="UP000186940"/>
    </source>
</evidence>
<evidence type="ECO:0000256" key="1">
    <source>
        <dbReference type="SAM" id="Phobius"/>
    </source>
</evidence>
<comment type="caution">
    <text evidence="2">The sequence shown here is derived from an EMBL/GenBank/DDBJ whole genome shotgun (WGS) entry which is preliminary data.</text>
</comment>
<dbReference type="Proteomes" id="UP000186940">
    <property type="component" value="Unassembled WGS sequence"/>
</dbReference>
<keyword evidence="1" id="KW-0472">Membrane</keyword>
<feature type="transmembrane region" description="Helical" evidence="1">
    <location>
        <begin position="445"/>
        <end position="465"/>
    </location>
</feature>
<keyword evidence="3" id="KW-1185">Reference proteome</keyword>
<reference evidence="2" key="1">
    <citation type="submission" date="2016-05" db="EMBL/GenBank/DDBJ databases">
        <title>Microbial consortia oxidize butane by reversing methanogenesis.</title>
        <authorList>
            <person name="Laso-Perez R."/>
            <person name="Richter M."/>
            <person name="Wegener G."/>
            <person name="Musat F."/>
        </authorList>
    </citation>
    <scope>NUCLEOTIDE SEQUENCE [LARGE SCALE GENOMIC DNA]</scope>
    <source>
        <strain evidence="2">BOX2</strain>
    </source>
</reference>
<organism evidence="2 3">
    <name type="scientific">Candidatus Syntropharchaeum caldarium</name>
    <dbReference type="NCBI Taxonomy" id="1838285"/>
    <lineage>
        <taxon>Archaea</taxon>
        <taxon>Methanobacteriati</taxon>
        <taxon>Methanobacteriota</taxon>
        <taxon>Stenosarchaea group</taxon>
        <taxon>Methanomicrobia</taxon>
        <taxon>Methanosarcinales</taxon>
        <taxon>ANME-2 cluster</taxon>
        <taxon>Candidatus Syntropharchaeum</taxon>
    </lineage>
</organism>
<dbReference type="EMBL" id="LYOS01000005">
    <property type="protein sequence ID" value="OFV67299.1"/>
    <property type="molecule type" value="Genomic_DNA"/>
</dbReference>
<proteinExistence type="predicted"/>
<sequence length="468" mass="53273">MSVKMKNKFTLMILAVYLLSCFNMAASASTTGFNETHDYATIVPNVKPYPQLELVSQVDGFKKFRPRWNDRFSQGSTLMVYADALDVSHARFIAVDFIFLIKDPKGHIVSWDRVQVRKIGYETNAYAVYEKEIPEDWIDGQYRIEAFAYDRVNFTKIMQYEYNYDNHIGDEDYWDDFWEIEDDDSSDIGAGFTNPISESRVIMHFREKIFYVDHSASEYPPDRFMFSDLKILPEVVAPGEESYLRVNVSNTFTDPGDVDVYLIFDNRTVASRTVTLDPYSEEMVEFTIPPQKEGEHQIQITSPTENTAGVPILAILNVSMEAAEELSSELPTNIVVKSLDIEKLQVDVNETLPINLTVQNLGKEGTGTVQIEINGEPEAEKNVTLGYLETTVVTFDVRKEHTGTYRVTVPGTQLSRLFFVVEGGTGEAQSFLESAISKSNEEVPMIYIILIAMLLLILIFLRIYIAKR</sequence>
<accession>A0A1F2P7L1</accession>
<keyword evidence="1" id="KW-0812">Transmembrane</keyword>
<gene>
    <name evidence="2" type="ORF">SCAL_001568</name>
</gene>
<dbReference type="AlphaFoldDB" id="A0A1F2P7L1"/>
<dbReference type="Gene3D" id="2.60.40.10">
    <property type="entry name" value="Immunoglobulins"/>
    <property type="match status" value="2"/>
</dbReference>
<keyword evidence="1" id="KW-1133">Transmembrane helix</keyword>
<dbReference type="InterPro" id="IPR013783">
    <property type="entry name" value="Ig-like_fold"/>
</dbReference>
<evidence type="ECO:0000313" key="2">
    <source>
        <dbReference type="EMBL" id="OFV67299.1"/>
    </source>
</evidence>
<name>A0A1F2P7L1_9EURY</name>